<gene>
    <name evidence="1" type="ORF">ACH5RR_041032</name>
</gene>
<comment type="caution">
    <text evidence="1">The sequence shown here is derived from an EMBL/GenBank/DDBJ whole genome shotgun (WGS) entry which is preliminary data.</text>
</comment>
<dbReference type="EMBL" id="JBJUIK010000017">
    <property type="protein sequence ID" value="KAL3498300.1"/>
    <property type="molecule type" value="Genomic_DNA"/>
</dbReference>
<protein>
    <submittedName>
        <fullName evidence="1">Uncharacterized protein</fullName>
    </submittedName>
</protein>
<name>A0ABD2XWD9_9GENT</name>
<keyword evidence="2" id="KW-1185">Reference proteome</keyword>
<evidence type="ECO:0000313" key="1">
    <source>
        <dbReference type="EMBL" id="KAL3498300.1"/>
    </source>
</evidence>
<sequence>MPRFDRILMEHKIPLVGGYKHYKQPPKQLLDEVAVKVEEEVESLLTADFNELVIYVKWLPNMVQLVKANMYQFLESESASPNREYPMLIVDILIDAWLEASS</sequence>
<proteinExistence type="predicted"/>
<dbReference type="AlphaFoldDB" id="A0ABD2XWD9"/>
<dbReference type="Proteomes" id="UP001630127">
    <property type="component" value="Unassembled WGS sequence"/>
</dbReference>
<accession>A0ABD2XWD9</accession>
<reference evidence="1 2" key="1">
    <citation type="submission" date="2024-11" db="EMBL/GenBank/DDBJ databases">
        <title>A near-complete genome assembly of Cinchona calisaya.</title>
        <authorList>
            <person name="Lian D.C."/>
            <person name="Zhao X.W."/>
            <person name="Wei L."/>
        </authorList>
    </citation>
    <scope>NUCLEOTIDE SEQUENCE [LARGE SCALE GENOMIC DNA]</scope>
    <source>
        <tissue evidence="1">Nenye</tissue>
    </source>
</reference>
<evidence type="ECO:0000313" key="2">
    <source>
        <dbReference type="Proteomes" id="UP001630127"/>
    </source>
</evidence>
<organism evidence="1 2">
    <name type="scientific">Cinchona calisaya</name>
    <dbReference type="NCBI Taxonomy" id="153742"/>
    <lineage>
        <taxon>Eukaryota</taxon>
        <taxon>Viridiplantae</taxon>
        <taxon>Streptophyta</taxon>
        <taxon>Embryophyta</taxon>
        <taxon>Tracheophyta</taxon>
        <taxon>Spermatophyta</taxon>
        <taxon>Magnoliopsida</taxon>
        <taxon>eudicotyledons</taxon>
        <taxon>Gunneridae</taxon>
        <taxon>Pentapetalae</taxon>
        <taxon>asterids</taxon>
        <taxon>lamiids</taxon>
        <taxon>Gentianales</taxon>
        <taxon>Rubiaceae</taxon>
        <taxon>Cinchonoideae</taxon>
        <taxon>Cinchoneae</taxon>
        <taxon>Cinchona</taxon>
    </lineage>
</organism>